<proteinExistence type="inferred from homology"/>
<dbReference type="EMBL" id="JBEHHI010000001">
    <property type="protein sequence ID" value="MEX5726667.1"/>
    <property type="molecule type" value="Genomic_DNA"/>
</dbReference>
<evidence type="ECO:0000256" key="3">
    <source>
        <dbReference type="ARBA" id="ARBA00022475"/>
    </source>
</evidence>
<evidence type="ECO:0000313" key="9">
    <source>
        <dbReference type="Proteomes" id="UP001560019"/>
    </source>
</evidence>
<feature type="transmembrane region" description="Helical" evidence="7">
    <location>
        <begin position="20"/>
        <end position="39"/>
    </location>
</feature>
<evidence type="ECO:0000256" key="7">
    <source>
        <dbReference type="SAM" id="Phobius"/>
    </source>
</evidence>
<dbReference type="Proteomes" id="UP001560019">
    <property type="component" value="Unassembled WGS sequence"/>
</dbReference>
<comment type="caution">
    <text evidence="8">The sequence shown here is derived from an EMBL/GenBank/DDBJ whole genome shotgun (WGS) entry which is preliminary data.</text>
</comment>
<sequence>MQDKDTSAPGGSMPHKLIDGSFLFILAIAVVSGIAVYLLKGPETFWAIFRRDAGFAVFLLPKILAGVLIASALPFLLPRERVLRLVGPESGVRGLAIATAAGAIFPGGPSVTYPLTIGLMAAGADLGAGVALVSGWVLVGLNRTLIWELSFLPPEFVALRVALSLPAPIVFGLVVRHLMAKGRA</sequence>
<dbReference type="InterPro" id="IPR005524">
    <property type="entry name" value="DUF318"/>
</dbReference>
<evidence type="ECO:0000256" key="5">
    <source>
        <dbReference type="ARBA" id="ARBA00022989"/>
    </source>
</evidence>
<gene>
    <name evidence="8" type="ORF">Ga0609869_000020</name>
</gene>
<organism evidence="8 9">
    <name type="scientific">Rhodovulum iodosum</name>
    <dbReference type="NCBI Taxonomy" id="68291"/>
    <lineage>
        <taxon>Bacteria</taxon>
        <taxon>Pseudomonadati</taxon>
        <taxon>Pseudomonadota</taxon>
        <taxon>Alphaproteobacteria</taxon>
        <taxon>Rhodobacterales</taxon>
        <taxon>Paracoccaceae</taxon>
        <taxon>Rhodovulum</taxon>
    </lineage>
</organism>
<evidence type="ECO:0000256" key="2">
    <source>
        <dbReference type="ARBA" id="ARBA00006386"/>
    </source>
</evidence>
<reference evidence="8 9" key="1">
    <citation type="submission" date="2024-06" db="EMBL/GenBank/DDBJ databases">
        <title>Genome of Rhodovulum iodosum, a marine photoferrotroph.</title>
        <authorList>
            <person name="Bianchini G."/>
            <person name="Nikeleit V."/>
            <person name="Kappler A."/>
            <person name="Bryce C."/>
            <person name="Sanchez-Baracaldo P."/>
        </authorList>
    </citation>
    <scope>NUCLEOTIDE SEQUENCE [LARGE SCALE GENOMIC DNA]</scope>
    <source>
        <strain evidence="8 9">UT/N1</strain>
    </source>
</reference>
<comment type="subcellular location">
    <subcellularLocation>
        <location evidence="1">Cell membrane</location>
        <topology evidence="1">Multi-pass membrane protein</topology>
    </subcellularLocation>
</comment>
<evidence type="ECO:0000256" key="1">
    <source>
        <dbReference type="ARBA" id="ARBA00004651"/>
    </source>
</evidence>
<feature type="transmembrane region" description="Helical" evidence="7">
    <location>
        <begin position="59"/>
        <end position="78"/>
    </location>
</feature>
<evidence type="ECO:0000313" key="8">
    <source>
        <dbReference type="EMBL" id="MEX5726667.1"/>
    </source>
</evidence>
<dbReference type="RefSeq" id="WP_125403953.1">
    <property type="nucleotide sequence ID" value="NZ_JBEHHI010000001.1"/>
</dbReference>
<keyword evidence="6 7" id="KW-0472">Membrane</keyword>
<feature type="transmembrane region" description="Helical" evidence="7">
    <location>
        <begin position="90"/>
        <end position="108"/>
    </location>
</feature>
<keyword evidence="4 7" id="KW-0812">Transmembrane</keyword>
<evidence type="ECO:0000256" key="6">
    <source>
        <dbReference type="ARBA" id="ARBA00023136"/>
    </source>
</evidence>
<keyword evidence="9" id="KW-1185">Reference proteome</keyword>
<keyword evidence="3" id="KW-1003">Cell membrane</keyword>
<accession>A0ABV3XMY5</accession>
<comment type="similarity">
    <text evidence="2">Belongs to the UPF0718 family.</text>
</comment>
<protein>
    <submittedName>
        <fullName evidence="8">Uncharacterized membrane protein YraQ (UPF0718 family)</fullName>
    </submittedName>
</protein>
<feature type="transmembrane region" description="Helical" evidence="7">
    <location>
        <begin position="157"/>
        <end position="175"/>
    </location>
</feature>
<dbReference type="Pfam" id="PF03773">
    <property type="entry name" value="ArsP_1"/>
    <property type="match status" value="1"/>
</dbReference>
<evidence type="ECO:0000256" key="4">
    <source>
        <dbReference type="ARBA" id="ARBA00022692"/>
    </source>
</evidence>
<keyword evidence="5 7" id="KW-1133">Transmembrane helix</keyword>
<name>A0ABV3XMY5_9RHOB</name>
<feature type="transmembrane region" description="Helical" evidence="7">
    <location>
        <begin position="115"/>
        <end position="137"/>
    </location>
</feature>